<dbReference type="Gene3D" id="2.60.40.230">
    <property type="entry name" value="Neocarzinostatin-like"/>
    <property type="match status" value="1"/>
</dbReference>
<dbReference type="EMBL" id="BMPI01000029">
    <property type="protein sequence ID" value="GGM46797.1"/>
    <property type="molecule type" value="Genomic_DNA"/>
</dbReference>
<organism evidence="4 5">
    <name type="scientific">Dactylosporangium sucinum</name>
    <dbReference type="NCBI Taxonomy" id="1424081"/>
    <lineage>
        <taxon>Bacteria</taxon>
        <taxon>Bacillati</taxon>
        <taxon>Actinomycetota</taxon>
        <taxon>Actinomycetes</taxon>
        <taxon>Micromonosporales</taxon>
        <taxon>Micromonosporaceae</taxon>
        <taxon>Dactylosporangium</taxon>
    </lineage>
</organism>
<feature type="compositionally biased region" description="Low complexity" evidence="1">
    <location>
        <begin position="196"/>
        <end position="205"/>
    </location>
</feature>
<keyword evidence="2" id="KW-0812">Transmembrane</keyword>
<evidence type="ECO:0000313" key="4">
    <source>
        <dbReference type="EMBL" id="GGM46797.1"/>
    </source>
</evidence>
<name>A0A917U0T2_9ACTN</name>
<reference evidence="4" key="1">
    <citation type="journal article" date="2014" name="Int. J. Syst. Evol. Microbiol.">
        <title>Complete genome sequence of Corynebacterium casei LMG S-19264T (=DSM 44701T), isolated from a smear-ripened cheese.</title>
        <authorList>
            <consortium name="US DOE Joint Genome Institute (JGI-PGF)"/>
            <person name="Walter F."/>
            <person name="Albersmeier A."/>
            <person name="Kalinowski J."/>
            <person name="Ruckert C."/>
        </authorList>
    </citation>
    <scope>NUCLEOTIDE SEQUENCE</scope>
    <source>
        <strain evidence="4">JCM 19831</strain>
    </source>
</reference>
<evidence type="ECO:0008006" key="6">
    <source>
        <dbReference type="Google" id="ProtNLM"/>
    </source>
</evidence>
<feature type="signal peptide" evidence="3">
    <location>
        <begin position="1"/>
        <end position="33"/>
    </location>
</feature>
<accession>A0A917U0T2</accession>
<keyword evidence="2" id="KW-1133">Transmembrane helix</keyword>
<evidence type="ECO:0000256" key="3">
    <source>
        <dbReference type="SAM" id="SignalP"/>
    </source>
</evidence>
<proteinExistence type="predicted"/>
<feature type="transmembrane region" description="Helical" evidence="2">
    <location>
        <begin position="242"/>
        <end position="263"/>
    </location>
</feature>
<evidence type="ECO:0000256" key="2">
    <source>
        <dbReference type="SAM" id="Phobius"/>
    </source>
</evidence>
<evidence type="ECO:0000313" key="5">
    <source>
        <dbReference type="Proteomes" id="UP000642070"/>
    </source>
</evidence>
<dbReference type="InterPro" id="IPR027273">
    <property type="entry name" value="Neocarzinostatin-like"/>
</dbReference>
<feature type="compositionally biased region" description="Low complexity" evidence="1">
    <location>
        <begin position="178"/>
        <end position="189"/>
    </location>
</feature>
<comment type="caution">
    <text evidence="4">The sequence shown here is derived from an EMBL/GenBank/DDBJ whole genome shotgun (WGS) entry which is preliminary data.</text>
</comment>
<gene>
    <name evidence="4" type="ORF">GCM10007977_055620</name>
</gene>
<keyword evidence="2" id="KW-0472">Membrane</keyword>
<feature type="chain" id="PRO_5037692316" description="Neocarzinostatin family protein" evidence="3">
    <location>
        <begin position="34"/>
        <end position="273"/>
    </location>
</feature>
<evidence type="ECO:0000256" key="1">
    <source>
        <dbReference type="SAM" id="MobiDB-lite"/>
    </source>
</evidence>
<sequence length="273" mass="26149">MRSGCIQAAVRAAAVVVGMAAAVVVGPAAPAAAATGVGPGGQRLTVAKTAGLAPAGEAVTVSGSGYDVTKGIYVAFCVDNGPGQAPSPCGGGIDTTGSSGSSYWISSNPPAYGKGLAIPYGPGGTFRVELKVAAALAEGVDCRSARCAVATRADHTRTSDRSQDVRVPVTFAAAGAPAPTRTTAAAAPPAGGGSGPAVPAATSGGAGAPVAGALPPAGSAGPASPGDLTLTRISASQSANRWWTGVTAAVVLGLVTLAVRGVVRRRPARKAAS</sequence>
<feature type="region of interest" description="Disordered" evidence="1">
    <location>
        <begin position="178"/>
        <end position="205"/>
    </location>
</feature>
<dbReference type="SUPFAM" id="SSF49319">
    <property type="entry name" value="Actinoxanthin-like"/>
    <property type="match status" value="1"/>
</dbReference>
<dbReference type="AlphaFoldDB" id="A0A917U0T2"/>
<protein>
    <recommendedName>
        <fullName evidence="6">Neocarzinostatin family protein</fullName>
    </recommendedName>
</protein>
<dbReference type="Proteomes" id="UP000642070">
    <property type="component" value="Unassembled WGS sequence"/>
</dbReference>
<keyword evidence="3" id="KW-0732">Signal</keyword>
<reference evidence="4" key="2">
    <citation type="submission" date="2020-09" db="EMBL/GenBank/DDBJ databases">
        <authorList>
            <person name="Sun Q."/>
            <person name="Ohkuma M."/>
        </authorList>
    </citation>
    <scope>NUCLEOTIDE SEQUENCE</scope>
    <source>
        <strain evidence="4">JCM 19831</strain>
    </source>
</reference>
<keyword evidence="5" id="KW-1185">Reference proteome</keyword>